<dbReference type="InterPro" id="IPR008271">
    <property type="entry name" value="Ser/Thr_kinase_AS"/>
</dbReference>
<feature type="domain" description="Protein kinase" evidence="2">
    <location>
        <begin position="161"/>
        <end position="413"/>
    </location>
</feature>
<dbReference type="GO" id="GO:0016301">
    <property type="term" value="F:kinase activity"/>
    <property type="evidence" value="ECO:0007669"/>
    <property type="project" value="UniProtKB-KW"/>
</dbReference>
<proteinExistence type="predicted"/>
<evidence type="ECO:0000259" key="2">
    <source>
        <dbReference type="PROSITE" id="PS50011"/>
    </source>
</evidence>
<feature type="region of interest" description="Disordered" evidence="1">
    <location>
        <begin position="467"/>
        <end position="502"/>
    </location>
</feature>
<dbReference type="Proteomes" id="UP001642464">
    <property type="component" value="Unassembled WGS sequence"/>
</dbReference>
<dbReference type="InterPro" id="IPR000719">
    <property type="entry name" value="Prot_kinase_dom"/>
</dbReference>
<dbReference type="PROSITE" id="PS00108">
    <property type="entry name" value="PROTEIN_KINASE_ST"/>
    <property type="match status" value="1"/>
</dbReference>
<feature type="region of interest" description="Disordered" evidence="1">
    <location>
        <begin position="1"/>
        <end position="34"/>
    </location>
</feature>
<accession>A0ABP0NQS8</accession>
<feature type="region of interest" description="Disordered" evidence="1">
    <location>
        <begin position="573"/>
        <end position="604"/>
    </location>
</feature>
<reference evidence="3 4" key="1">
    <citation type="submission" date="2024-02" db="EMBL/GenBank/DDBJ databases">
        <authorList>
            <person name="Chen Y."/>
            <person name="Shah S."/>
            <person name="Dougan E. K."/>
            <person name="Thang M."/>
            <person name="Chan C."/>
        </authorList>
    </citation>
    <scope>NUCLEOTIDE SEQUENCE [LARGE SCALE GENOMIC DNA]</scope>
</reference>
<name>A0ABP0NQS8_9DINO</name>
<evidence type="ECO:0000313" key="4">
    <source>
        <dbReference type="Proteomes" id="UP001642464"/>
    </source>
</evidence>
<comment type="caution">
    <text evidence="3">The sequence shown here is derived from an EMBL/GenBank/DDBJ whole genome shotgun (WGS) entry which is preliminary data.</text>
</comment>
<keyword evidence="3" id="KW-0808">Transferase</keyword>
<sequence>MDDEDELESLLEMPLELPQKAERKPKPMQWPLLPERGTTRADMRPLAPLTRFADDRAWAHRTLSCSVTKGILKIEENGHRLSNIELFWSRVSSGKPSSSTREAYHLDMNEMVLLVRPSVRCREFQTQEQWSFACRRSWLPYILHHLATEGAVLEKEVELCFNLEGRCGKGGYGTIRRGCPVVSEYYSPCQVAIKVAAERDVRHELRMLVSAGRHPSVIQQHGAFRGSDQGRGPWSLILEFYPEGDLWHFCADRLPLPQALSLLHNLLLGLQHIHSRKIFHRDVKPENILVSCERAVLCDFGVAELLELRTLQRARGLTPQYASPEMVTSNSMDPRGDVYAAGATFHFMITLQYVSTSIKKKWSRWWSKPESELCFEKPPLAQLPVCCQDLLLQMICPERKRLTAKEAVRHYAFWSLADPEDYGEASSHAHSYLFPAGDLSQTPSDVAPLSIFGTESVSAWRERVVAPGANGASGTSSEASSRRSGRRSSHTSASTDSGWQNNACQQVIEEQISVDESMEILKQKLRFPPEQSSSWGRETKKPRPPGVKAPRARRTSVSHWIGQHMQALAEHLPRRPSNLSKVEPEPAELPVIPAELQREAQHPF</sequence>
<dbReference type="SMART" id="SM00220">
    <property type="entry name" value="S_TKc"/>
    <property type="match status" value="1"/>
</dbReference>
<evidence type="ECO:0000313" key="3">
    <source>
        <dbReference type="EMBL" id="CAK9065798.1"/>
    </source>
</evidence>
<protein>
    <submittedName>
        <fullName evidence="3">Probable serine/threonine-protein kinase DDB_G0277165</fullName>
    </submittedName>
</protein>
<dbReference type="PROSITE" id="PS50011">
    <property type="entry name" value="PROTEIN_KINASE_DOM"/>
    <property type="match status" value="1"/>
</dbReference>
<evidence type="ECO:0000256" key="1">
    <source>
        <dbReference type="SAM" id="MobiDB-lite"/>
    </source>
</evidence>
<dbReference type="PANTHER" id="PTHR44167:SF24">
    <property type="entry name" value="SERINE_THREONINE-PROTEIN KINASE CHK2"/>
    <property type="match status" value="1"/>
</dbReference>
<keyword evidence="4" id="KW-1185">Reference proteome</keyword>
<dbReference type="Pfam" id="PF00069">
    <property type="entry name" value="Pkinase"/>
    <property type="match status" value="1"/>
</dbReference>
<gene>
    <name evidence="3" type="ORF">SCF082_LOCUS33611</name>
</gene>
<feature type="compositionally biased region" description="Low complexity" evidence="1">
    <location>
        <begin position="468"/>
        <end position="479"/>
    </location>
</feature>
<dbReference type="InterPro" id="IPR011009">
    <property type="entry name" value="Kinase-like_dom_sf"/>
</dbReference>
<keyword evidence="3" id="KW-0418">Kinase</keyword>
<dbReference type="SUPFAM" id="SSF56112">
    <property type="entry name" value="Protein kinase-like (PK-like)"/>
    <property type="match status" value="1"/>
</dbReference>
<dbReference type="EMBL" id="CAXAMM010030002">
    <property type="protein sequence ID" value="CAK9065798.1"/>
    <property type="molecule type" value="Genomic_DNA"/>
</dbReference>
<dbReference type="PANTHER" id="PTHR44167">
    <property type="entry name" value="OVARIAN-SPECIFIC SERINE/THREONINE-PROTEIN KINASE LOK-RELATED"/>
    <property type="match status" value="1"/>
</dbReference>
<feature type="region of interest" description="Disordered" evidence="1">
    <location>
        <begin position="526"/>
        <end position="553"/>
    </location>
</feature>
<organism evidence="3 4">
    <name type="scientific">Durusdinium trenchii</name>
    <dbReference type="NCBI Taxonomy" id="1381693"/>
    <lineage>
        <taxon>Eukaryota</taxon>
        <taxon>Sar</taxon>
        <taxon>Alveolata</taxon>
        <taxon>Dinophyceae</taxon>
        <taxon>Suessiales</taxon>
        <taxon>Symbiodiniaceae</taxon>
        <taxon>Durusdinium</taxon>
    </lineage>
</organism>
<dbReference type="Gene3D" id="1.10.510.10">
    <property type="entry name" value="Transferase(Phosphotransferase) domain 1"/>
    <property type="match status" value="1"/>
</dbReference>